<evidence type="ECO:0000256" key="2">
    <source>
        <dbReference type="ARBA" id="ARBA00008891"/>
    </source>
</evidence>
<feature type="domain" description="Pectinesterase catalytic" evidence="7">
    <location>
        <begin position="51"/>
        <end position="243"/>
    </location>
</feature>
<evidence type="ECO:0000256" key="1">
    <source>
        <dbReference type="ARBA" id="ARBA00005184"/>
    </source>
</evidence>
<feature type="chain" id="PRO_5011116469" description="pectinesterase" evidence="6">
    <location>
        <begin position="22"/>
        <end position="245"/>
    </location>
</feature>
<dbReference type="EC" id="3.1.1.11" evidence="3"/>
<dbReference type="InParanoid" id="A0A059AGC9"/>
<gene>
    <name evidence="8" type="ORF">EUGRSUZ_J02397</name>
</gene>
<dbReference type="SUPFAM" id="SSF51126">
    <property type="entry name" value="Pectin lyase-like"/>
    <property type="match status" value="1"/>
</dbReference>
<dbReference type="Gene3D" id="2.160.20.10">
    <property type="entry name" value="Single-stranded right-handed beta-helix, Pectin lyase-like"/>
    <property type="match status" value="1"/>
</dbReference>
<dbReference type="InterPro" id="IPR012334">
    <property type="entry name" value="Pectin_lyas_fold"/>
</dbReference>
<dbReference type="GO" id="GO:0030599">
    <property type="term" value="F:pectinesterase activity"/>
    <property type="evidence" value="ECO:0007669"/>
    <property type="project" value="UniProtKB-EC"/>
</dbReference>
<evidence type="ECO:0000259" key="7">
    <source>
        <dbReference type="Pfam" id="PF01095"/>
    </source>
</evidence>
<dbReference type="GO" id="GO:0042545">
    <property type="term" value="P:cell wall modification"/>
    <property type="evidence" value="ECO:0007669"/>
    <property type="project" value="InterPro"/>
</dbReference>
<evidence type="ECO:0000256" key="4">
    <source>
        <dbReference type="ARBA" id="ARBA00022801"/>
    </source>
</evidence>
<dbReference type="Gramene" id="KCW53102">
    <property type="protein sequence ID" value="KCW53102"/>
    <property type="gene ID" value="EUGRSUZ_J02397"/>
</dbReference>
<name>A0A059AGC9_EUCGR</name>
<evidence type="ECO:0000256" key="6">
    <source>
        <dbReference type="SAM" id="SignalP"/>
    </source>
</evidence>
<protein>
    <recommendedName>
        <fullName evidence="3">pectinesterase</fullName>
        <ecNumber evidence="3">3.1.1.11</ecNumber>
    </recommendedName>
</protein>
<keyword evidence="6" id="KW-0732">Signal</keyword>
<evidence type="ECO:0000256" key="3">
    <source>
        <dbReference type="ARBA" id="ARBA00013229"/>
    </source>
</evidence>
<keyword evidence="5" id="KW-0063">Aspartyl esterase</keyword>
<reference evidence="8" key="1">
    <citation type="submission" date="2013-07" db="EMBL/GenBank/DDBJ databases">
        <title>The genome of Eucalyptus grandis.</title>
        <authorList>
            <person name="Schmutz J."/>
            <person name="Hayes R."/>
            <person name="Myburg A."/>
            <person name="Tuskan G."/>
            <person name="Grattapaglia D."/>
            <person name="Rokhsar D.S."/>
        </authorList>
    </citation>
    <scope>NUCLEOTIDE SEQUENCE</scope>
    <source>
        <tissue evidence="8">Leaf extractions</tissue>
    </source>
</reference>
<dbReference type="GO" id="GO:0045490">
    <property type="term" value="P:pectin catabolic process"/>
    <property type="evidence" value="ECO:0007669"/>
    <property type="project" value="UniProtKB-UniPathway"/>
</dbReference>
<dbReference type="AlphaFoldDB" id="A0A059AGC9"/>
<keyword evidence="4" id="KW-0378">Hydrolase</keyword>
<dbReference type="PANTHER" id="PTHR31321:SF112">
    <property type="entry name" value="PECTINESTERASE"/>
    <property type="match status" value="1"/>
</dbReference>
<feature type="signal peptide" evidence="6">
    <location>
        <begin position="1"/>
        <end position="21"/>
    </location>
</feature>
<proteinExistence type="inferred from homology"/>
<evidence type="ECO:0000313" key="8">
    <source>
        <dbReference type="EMBL" id="KCW53102.1"/>
    </source>
</evidence>
<dbReference type="UniPathway" id="UPA00545">
    <property type="reaction ID" value="UER00823"/>
</dbReference>
<dbReference type="STRING" id="71139.A0A059AGC9"/>
<sequence length="245" mass="26440">MQAMWFKVCLLLLLFASTISTTPSFNSIDARYRKWEGQEQAQAMLEAERLGGFASGGAALRSVPIVNTCRVVISISAGTYRGKVEIPATMAYAAVKGADADKTAIEWADTADRIGPNGPPLGTFASATFAVNSPFFIAKSITFKNNAPLPALRALGKEAVALRIAADAAAFVGCRFVGSQDTLYDHVGRHYIRNCYVEGSMDFVFGNGLPFYRGCHLYSASNRYGAVTAQKRESLLEETGFPLAR</sequence>
<evidence type="ECO:0000256" key="5">
    <source>
        <dbReference type="ARBA" id="ARBA00023085"/>
    </source>
</evidence>
<dbReference type="InterPro" id="IPR000070">
    <property type="entry name" value="Pectinesterase_cat"/>
</dbReference>
<organism evidence="8">
    <name type="scientific">Eucalyptus grandis</name>
    <name type="common">Flooded gum</name>
    <dbReference type="NCBI Taxonomy" id="71139"/>
    <lineage>
        <taxon>Eukaryota</taxon>
        <taxon>Viridiplantae</taxon>
        <taxon>Streptophyta</taxon>
        <taxon>Embryophyta</taxon>
        <taxon>Tracheophyta</taxon>
        <taxon>Spermatophyta</taxon>
        <taxon>Magnoliopsida</taxon>
        <taxon>eudicotyledons</taxon>
        <taxon>Gunneridae</taxon>
        <taxon>Pentapetalae</taxon>
        <taxon>rosids</taxon>
        <taxon>malvids</taxon>
        <taxon>Myrtales</taxon>
        <taxon>Myrtaceae</taxon>
        <taxon>Myrtoideae</taxon>
        <taxon>Eucalypteae</taxon>
        <taxon>Eucalyptus</taxon>
    </lineage>
</organism>
<dbReference type="PANTHER" id="PTHR31321">
    <property type="entry name" value="ACYL-COA THIOESTER HYDROLASE YBHC-RELATED"/>
    <property type="match status" value="1"/>
</dbReference>
<dbReference type="InterPro" id="IPR011050">
    <property type="entry name" value="Pectin_lyase_fold/virulence"/>
</dbReference>
<comment type="similarity">
    <text evidence="2">Belongs to the pectinesterase family.</text>
</comment>
<dbReference type="EMBL" id="KK198762">
    <property type="protein sequence ID" value="KCW53102.1"/>
    <property type="molecule type" value="Genomic_DNA"/>
</dbReference>
<dbReference type="Pfam" id="PF01095">
    <property type="entry name" value="Pectinesterase"/>
    <property type="match status" value="1"/>
</dbReference>
<accession>A0A059AGC9</accession>
<comment type="pathway">
    <text evidence="1">Glycan metabolism; pectin degradation; 2-dehydro-3-deoxy-D-gluconate from pectin: step 1/5.</text>
</comment>